<evidence type="ECO:0000256" key="7">
    <source>
        <dbReference type="ARBA" id="ARBA00049568"/>
    </source>
</evidence>
<evidence type="ECO:0000256" key="2">
    <source>
        <dbReference type="ARBA" id="ARBA00013254"/>
    </source>
</evidence>
<dbReference type="GO" id="GO:0005765">
    <property type="term" value="C:lysosomal membrane"/>
    <property type="evidence" value="ECO:0007669"/>
    <property type="project" value="UniProtKB-SubCell"/>
</dbReference>
<proteinExistence type="evidence at transcript level"/>
<dbReference type="PRINTS" id="PR00111">
    <property type="entry name" value="ABHYDROLASE"/>
</dbReference>
<sequence>MLVTNMNSHECCVRRHHKIVPQPGTYDTYELVEIRPGRIVRVQKINAITENNSAPNRKTNDSHIIQEDPTKHYITNKKTSTEDELSSNTLESSSKPESTVKDIQTIENANSPDFGRRTPTSIAGIEMSPRSAESQRRMLTKSRSDTVIFFIHGVGGSSDIWTSQLHFFSSHGYNVVAPDLLGHGFSATPSDESNYSFTNLALDLLEIFDRYYGRMNILVGHSYGASFCTKIAKERYLKVTKLILISGGGPLPLYPESCHVFCLPSCILACIQSCLLDRFTGQAFTRNSKLSEDIKVKAFDVPTYVLRGTMQGQIWIEGNEEYHSEIVPSTLLIHGRNDTFVTLDEVDWMKETIFGSDLKIIDDVGHMVMMESPDMVNNYILEFITKGESSRRRTPRRVLSKSSCRRESKSIY</sequence>
<accession>A0A1C9TA64</accession>
<comment type="catalytic activity">
    <reaction evidence="1">
        <text>Hydrolyzes glycerol monoesters of long-chain fatty acids.</text>
        <dbReference type="EC" id="3.1.1.23"/>
    </reaction>
</comment>
<dbReference type="InterPro" id="IPR000073">
    <property type="entry name" value="AB_hydrolase_1"/>
</dbReference>
<evidence type="ECO:0000256" key="8">
    <source>
        <dbReference type="SAM" id="MobiDB-lite"/>
    </source>
</evidence>
<reference evidence="10" key="1">
    <citation type="journal article" date="2008" name="Biol. Bull.">
        <title>cDNA sequences for transcription factors and signaling proteins of the hemichordate Saccoglossus kowalevskii: efficacy of the expressed sequence tag (EST) approach for evolutionary and developmental studies of a new organism.</title>
        <authorList>
            <person name="Freeman R.M. Jr."/>
            <person name="Wu M."/>
            <person name="Cordonnier-Pratt M.M."/>
            <person name="Pratt L.H."/>
            <person name="Gruber C.E."/>
            <person name="Smith M."/>
            <person name="Lander E.S."/>
            <person name="Stange-Thomann N."/>
            <person name="Lowe C.J."/>
            <person name="Gerhart J."/>
            <person name="Kirschner M."/>
        </authorList>
    </citation>
    <scope>NUCLEOTIDE SEQUENCE</scope>
</reference>
<evidence type="ECO:0000256" key="4">
    <source>
        <dbReference type="ARBA" id="ARBA00037874"/>
    </source>
</evidence>
<name>A0A1C9TA64_SACKO</name>
<protein>
    <recommendedName>
        <fullName evidence="2">acylglycerol lipase</fullName>
        <ecNumber evidence="2">3.1.1.23</ecNumber>
    </recommendedName>
</protein>
<comment type="function">
    <text evidence="7">Lipase that preferentially hydrolysis medium-chain saturated monoacylglycerols including 2-arachidonoylglycerol. Through 2-arachidonoylglycerol degradation may regulate endocannabinoid signaling pathways. Also has a lysophosphatidyl lipase activity with a preference for lysophosphatidylglycerol among other lysophospholipids. Also able to degrade bis(monoacylglycero)phosphate (BMP) and constitutes the major enzyme for BMP catabolism. BMP, also known as lysobisphosphatidic acid, is enriched in late endosomes and lysosomes and plays a key role in the formation of intraluminal vesicles and in lipid sorting.</text>
</comment>
<dbReference type="PANTHER" id="PTHR43798">
    <property type="entry name" value="MONOACYLGLYCEROL LIPASE"/>
    <property type="match status" value="1"/>
</dbReference>
<feature type="compositionally biased region" description="Basic and acidic residues" evidence="8">
    <location>
        <begin position="58"/>
        <end position="71"/>
    </location>
</feature>
<organism evidence="10">
    <name type="scientific">Saccoglossus kowalevskii</name>
    <name type="common">Acorn worm</name>
    <dbReference type="NCBI Taxonomy" id="10224"/>
    <lineage>
        <taxon>Eukaryota</taxon>
        <taxon>Metazoa</taxon>
        <taxon>Hemichordata</taxon>
        <taxon>Enteropneusta</taxon>
        <taxon>Harrimaniidae</taxon>
        <taxon>Saccoglossus</taxon>
    </lineage>
</organism>
<evidence type="ECO:0000256" key="3">
    <source>
        <dbReference type="ARBA" id="ARBA00037797"/>
    </source>
</evidence>
<evidence type="ECO:0000313" key="10">
    <source>
        <dbReference type="EMBL" id="AOR07016.1"/>
    </source>
</evidence>
<evidence type="ECO:0000256" key="5">
    <source>
        <dbReference type="ARBA" id="ARBA00046308"/>
    </source>
</evidence>
<reference evidence="10" key="2">
    <citation type="submission" date="2016-01" db="EMBL/GenBank/DDBJ databases">
        <authorList>
            <person name="Oliw E.H."/>
        </authorList>
    </citation>
    <scope>NUCLEOTIDE SEQUENCE</scope>
</reference>
<dbReference type="InterPro" id="IPR029058">
    <property type="entry name" value="AB_hydrolase_fold"/>
</dbReference>
<dbReference type="EC" id="3.1.1.23" evidence="2"/>
<dbReference type="GO" id="GO:0031966">
    <property type="term" value="C:mitochondrial membrane"/>
    <property type="evidence" value="ECO:0007669"/>
    <property type="project" value="UniProtKB-SubCell"/>
</dbReference>
<dbReference type="PANTHER" id="PTHR43798:SF5">
    <property type="entry name" value="MONOACYLGLYCEROL LIPASE ABHD6"/>
    <property type="match status" value="1"/>
</dbReference>
<feature type="compositionally biased region" description="Polar residues" evidence="8">
    <location>
        <begin position="86"/>
        <end position="100"/>
    </location>
</feature>
<feature type="region of interest" description="Disordered" evidence="8">
    <location>
        <begin position="50"/>
        <end position="100"/>
    </location>
</feature>
<keyword evidence="10" id="KW-0378">Hydrolase</keyword>
<dbReference type="Pfam" id="PF12697">
    <property type="entry name" value="Abhydrolase_6"/>
    <property type="match status" value="1"/>
</dbReference>
<dbReference type="GO" id="GO:0031902">
    <property type="term" value="C:late endosome membrane"/>
    <property type="evidence" value="ECO:0007669"/>
    <property type="project" value="UniProtKB-SubCell"/>
</dbReference>
<dbReference type="InterPro" id="IPR050266">
    <property type="entry name" value="AB_hydrolase_sf"/>
</dbReference>
<feature type="domain" description="AB hydrolase-1" evidence="9">
    <location>
        <begin position="148"/>
        <end position="376"/>
    </location>
</feature>
<dbReference type="PRINTS" id="PR00412">
    <property type="entry name" value="EPOXHYDRLASE"/>
</dbReference>
<dbReference type="GO" id="GO:0046464">
    <property type="term" value="P:acylglycerol catabolic process"/>
    <property type="evidence" value="ECO:0007669"/>
    <property type="project" value="TreeGrafter"/>
</dbReference>
<dbReference type="SUPFAM" id="SSF53474">
    <property type="entry name" value="alpha/beta-Hydrolases"/>
    <property type="match status" value="1"/>
</dbReference>
<dbReference type="OrthoDB" id="10264550at2759"/>
<dbReference type="Gene3D" id="3.40.50.1820">
    <property type="entry name" value="alpha/beta hydrolase"/>
    <property type="match status" value="1"/>
</dbReference>
<evidence type="ECO:0000256" key="6">
    <source>
        <dbReference type="ARBA" id="ARBA00047662"/>
    </source>
</evidence>
<evidence type="ECO:0000259" key="9">
    <source>
        <dbReference type="Pfam" id="PF12697"/>
    </source>
</evidence>
<dbReference type="InterPro" id="IPR000639">
    <property type="entry name" value="Epox_hydrolase-like"/>
</dbReference>
<dbReference type="EMBL" id="KU553318">
    <property type="protein sequence ID" value="AOR07016.1"/>
    <property type="molecule type" value="mRNA"/>
</dbReference>
<dbReference type="GO" id="GO:0047372">
    <property type="term" value="F:monoacylglycerol lipase activity"/>
    <property type="evidence" value="ECO:0007669"/>
    <property type="project" value="UniProtKB-EC"/>
</dbReference>
<comment type="catalytic activity">
    <reaction evidence="6">
        <text>1-dodecanoylglycerol + H2O = dodecanoate + glycerol + H(+)</text>
        <dbReference type="Rhea" id="RHEA:44316"/>
        <dbReference type="ChEBI" id="CHEBI:15377"/>
        <dbReference type="ChEBI" id="CHEBI:15378"/>
        <dbReference type="ChEBI" id="CHEBI:17754"/>
        <dbReference type="ChEBI" id="CHEBI:18262"/>
        <dbReference type="ChEBI" id="CHEBI:75539"/>
    </reaction>
</comment>
<dbReference type="AlphaFoldDB" id="A0A1C9TA64"/>
<evidence type="ECO:0000256" key="1">
    <source>
        <dbReference type="ARBA" id="ARBA00001613"/>
    </source>
</evidence>
<comment type="subcellular location">
    <subcellularLocation>
        <location evidence="3">Late endosome membrane</location>
        <topology evidence="3">Single-pass type II membrane protein</topology>
    </subcellularLocation>
    <subcellularLocation>
        <location evidence="4">Lysosome membrane</location>
        <topology evidence="4">Single-pass type II membrane protein</topology>
    </subcellularLocation>
    <subcellularLocation>
        <location evidence="5">Mitochondrion membrane</location>
        <topology evidence="5">Single-pass type II membrane protein</topology>
    </subcellularLocation>
</comment>